<evidence type="ECO:0000256" key="1">
    <source>
        <dbReference type="SAM" id="MobiDB-lite"/>
    </source>
</evidence>
<dbReference type="Proteomes" id="UP001596321">
    <property type="component" value="Unassembled WGS sequence"/>
</dbReference>
<dbReference type="SUPFAM" id="SSF56317">
    <property type="entry name" value="Carbon-nitrogen hydrolase"/>
    <property type="match status" value="1"/>
</dbReference>
<dbReference type="RefSeq" id="WP_125537180.1">
    <property type="nucleotide sequence ID" value="NZ_BMUJ01000011.1"/>
</dbReference>
<name>A0ABW1Y4N4_STRPL</name>
<dbReference type="EMBL" id="JBHSUW010000001">
    <property type="protein sequence ID" value="MFC6505510.1"/>
    <property type="molecule type" value="Genomic_DNA"/>
</dbReference>
<accession>A0ABW1Y4N4</accession>
<dbReference type="InterPro" id="IPR036526">
    <property type="entry name" value="C-N_Hydrolase_sf"/>
</dbReference>
<feature type="compositionally biased region" description="Low complexity" evidence="1">
    <location>
        <begin position="131"/>
        <end position="154"/>
    </location>
</feature>
<evidence type="ECO:0000313" key="3">
    <source>
        <dbReference type="Proteomes" id="UP001596321"/>
    </source>
</evidence>
<protein>
    <submittedName>
        <fullName evidence="2">Uncharacterized protein</fullName>
    </submittedName>
</protein>
<evidence type="ECO:0000313" key="2">
    <source>
        <dbReference type="EMBL" id="MFC6505510.1"/>
    </source>
</evidence>
<reference evidence="3" key="1">
    <citation type="journal article" date="2019" name="Int. J. Syst. Evol. Microbiol.">
        <title>The Global Catalogue of Microorganisms (GCM) 10K type strain sequencing project: providing services to taxonomists for standard genome sequencing and annotation.</title>
        <authorList>
            <consortium name="The Broad Institute Genomics Platform"/>
            <consortium name="The Broad Institute Genome Sequencing Center for Infectious Disease"/>
            <person name="Wu L."/>
            <person name="Ma J."/>
        </authorList>
    </citation>
    <scope>NUCLEOTIDE SEQUENCE [LARGE SCALE GENOMIC DNA]</scope>
    <source>
        <strain evidence="3">JCM 4504</strain>
    </source>
</reference>
<feature type="region of interest" description="Disordered" evidence="1">
    <location>
        <begin position="92"/>
        <end position="154"/>
    </location>
</feature>
<organism evidence="2 3">
    <name type="scientific">Streptomyces plicatus</name>
    <dbReference type="NCBI Taxonomy" id="1922"/>
    <lineage>
        <taxon>Bacteria</taxon>
        <taxon>Bacillati</taxon>
        <taxon>Actinomycetota</taxon>
        <taxon>Actinomycetes</taxon>
        <taxon>Kitasatosporales</taxon>
        <taxon>Streptomycetaceae</taxon>
        <taxon>Streptomyces</taxon>
        <taxon>Streptomyces rochei group</taxon>
    </lineage>
</organism>
<sequence length="154" mass="16277">MAGELPRRRSRRDPELGFLVAESAQGLDSPLLIGALLETSGDRAYNAGQLWLPGQGPVSWYAKRQLVPFGEYIPARSLLGGLGALQLIPRDLLPGTSTDPLSPGRHGSATSSATRSRMTIGFATPYGQAPTSSSSRRTTRRTSVASRPGSPSSS</sequence>
<comment type="caution">
    <text evidence="2">The sequence shown here is derived from an EMBL/GenBank/DDBJ whole genome shotgun (WGS) entry which is preliminary data.</text>
</comment>
<feature type="compositionally biased region" description="Low complexity" evidence="1">
    <location>
        <begin position="108"/>
        <end position="117"/>
    </location>
</feature>
<gene>
    <name evidence="2" type="ORF">ACFQFF_29615</name>
</gene>
<proteinExistence type="predicted"/>
<keyword evidence="3" id="KW-1185">Reference proteome</keyword>